<accession>A0A7J7KER4</accession>
<evidence type="ECO:0000313" key="2">
    <source>
        <dbReference type="Proteomes" id="UP000593567"/>
    </source>
</evidence>
<comment type="caution">
    <text evidence="1">The sequence shown here is derived from an EMBL/GenBank/DDBJ whole genome shotgun (WGS) entry which is preliminary data.</text>
</comment>
<proteinExistence type="predicted"/>
<gene>
    <name evidence="1" type="ORF">EB796_004550</name>
</gene>
<keyword evidence="2" id="KW-1185">Reference proteome</keyword>
<name>A0A7J7KER4_BUGNE</name>
<reference evidence="1" key="1">
    <citation type="submission" date="2020-06" db="EMBL/GenBank/DDBJ databases">
        <title>Draft genome of Bugula neritina, a colonial animal packing powerful symbionts and potential medicines.</title>
        <authorList>
            <person name="Rayko M."/>
        </authorList>
    </citation>
    <scope>NUCLEOTIDE SEQUENCE [LARGE SCALE GENOMIC DNA]</scope>
    <source>
        <strain evidence="1">Kwan_BN1</strain>
    </source>
</reference>
<dbReference type="AlphaFoldDB" id="A0A7J7KER4"/>
<dbReference type="Proteomes" id="UP000593567">
    <property type="component" value="Unassembled WGS sequence"/>
</dbReference>
<evidence type="ECO:0000313" key="1">
    <source>
        <dbReference type="EMBL" id="KAF6037142.1"/>
    </source>
</evidence>
<organism evidence="1 2">
    <name type="scientific">Bugula neritina</name>
    <name type="common">Brown bryozoan</name>
    <name type="synonym">Sertularia neritina</name>
    <dbReference type="NCBI Taxonomy" id="10212"/>
    <lineage>
        <taxon>Eukaryota</taxon>
        <taxon>Metazoa</taxon>
        <taxon>Spiralia</taxon>
        <taxon>Lophotrochozoa</taxon>
        <taxon>Bryozoa</taxon>
        <taxon>Gymnolaemata</taxon>
        <taxon>Cheilostomatida</taxon>
        <taxon>Flustrina</taxon>
        <taxon>Buguloidea</taxon>
        <taxon>Bugulidae</taxon>
        <taxon>Bugula</taxon>
    </lineage>
</organism>
<protein>
    <submittedName>
        <fullName evidence="1">Uncharacterized protein</fullName>
    </submittedName>
</protein>
<dbReference type="EMBL" id="VXIV02000616">
    <property type="protein sequence ID" value="KAF6037142.1"/>
    <property type="molecule type" value="Genomic_DNA"/>
</dbReference>
<sequence>MYETEELNKVDASAVRLLELNLEGSEPSIGGLGTTEEILTGISECLAAENFVKVEEGVAIFLEETIEGVETVGEGIDAAGCIAVAKHSKAWVEDAEVAVLDAGITET</sequence>